<evidence type="ECO:0000256" key="2">
    <source>
        <dbReference type="ARBA" id="ARBA00011915"/>
    </source>
</evidence>
<dbReference type="SUPFAM" id="SSF52096">
    <property type="entry name" value="ClpP/crotonase"/>
    <property type="match status" value="1"/>
</dbReference>
<keyword evidence="3" id="KW-0378">Hydrolase</keyword>
<dbReference type="Proteomes" id="UP000790833">
    <property type="component" value="Unassembled WGS sequence"/>
</dbReference>
<dbReference type="PANTHER" id="PTHR43176">
    <property type="entry name" value="3-HYDROXYISOBUTYRYL-COA HYDROLASE-RELATED"/>
    <property type="match status" value="1"/>
</dbReference>
<dbReference type="RefSeq" id="XP_043047076.1">
    <property type="nucleotide sequence ID" value="XM_043193766.1"/>
</dbReference>
<evidence type="ECO:0000256" key="3">
    <source>
        <dbReference type="ARBA" id="ARBA00022801"/>
    </source>
</evidence>
<dbReference type="GO" id="GO:0003860">
    <property type="term" value="F:3-hydroxyisobutyryl-CoA hydrolase activity"/>
    <property type="evidence" value="ECO:0007669"/>
    <property type="project" value="UniProtKB-EC"/>
</dbReference>
<sequence length="475" mass="52834">MSSSSSTTTSSNNDDNDVLFSNEGMARLIQLNRPKKLNSLNTSMVNKITPRLLEYGKSGVSNVIIMTSTSPKGLCAGGDVAECARQILEGNSGYASDFFQQEYNLNYLTSTYAKPYIAYMNGITMGGGVGLSVHSPFRIATETTKLAMPEMDIGFFPDVGTTFFLPRLDDYVGYYVALTGAILTGLDAYMLGFATHYIPSDRLATLTTRLGNLKPPVINGSQTDDIILKNQSEYFTQVNQVLEEFTNNKIPEDYKFPFTADELTTIKNAFSKSTIGEVFQALTNDGSPFALKTLDTLSKKPINSLKVALELLHVGSKNTIKKQFETELIAATNLMNVKPEDSDFVIGVKHKLIDKVKEPFYPQWTKPLPEEKIKKYLEESINTVKLESPLINSFYNLNFKQYPHHMGLPTVEQVKAFITGNDGSGRSYLPTPKEVINHFKQKTNNKLGVALKIESVLKVHGETSKYDDKYVSWKA</sequence>
<dbReference type="GeneID" id="66116402"/>
<reference evidence="5" key="1">
    <citation type="submission" date="2021-03" db="EMBL/GenBank/DDBJ databases">
        <authorList>
            <person name="Palmer J.M."/>
        </authorList>
    </citation>
    <scope>NUCLEOTIDE SEQUENCE</scope>
    <source>
        <strain evidence="5">ARV_011</strain>
    </source>
</reference>
<dbReference type="InterPro" id="IPR018376">
    <property type="entry name" value="Enoyl-CoA_hyd/isom_CS"/>
</dbReference>
<dbReference type="Gene3D" id="3.90.226.10">
    <property type="entry name" value="2-enoyl-CoA Hydratase, Chain A, domain 1"/>
    <property type="match status" value="1"/>
</dbReference>
<dbReference type="InterPro" id="IPR029045">
    <property type="entry name" value="ClpP/crotonase-like_dom_sf"/>
</dbReference>
<organism evidence="5 6">
    <name type="scientific">Scheffersomyces spartinae</name>
    <dbReference type="NCBI Taxonomy" id="45513"/>
    <lineage>
        <taxon>Eukaryota</taxon>
        <taxon>Fungi</taxon>
        <taxon>Dikarya</taxon>
        <taxon>Ascomycota</taxon>
        <taxon>Saccharomycotina</taxon>
        <taxon>Pichiomycetes</taxon>
        <taxon>Debaryomycetaceae</taxon>
        <taxon>Scheffersomyces</taxon>
    </lineage>
</organism>
<dbReference type="OrthoDB" id="1737613at2759"/>
<dbReference type="CDD" id="cd06558">
    <property type="entry name" value="crotonase-like"/>
    <property type="match status" value="1"/>
</dbReference>
<dbReference type="GO" id="GO:0005739">
    <property type="term" value="C:mitochondrion"/>
    <property type="evidence" value="ECO:0007669"/>
    <property type="project" value="TreeGrafter"/>
</dbReference>
<proteinExistence type="predicted"/>
<dbReference type="NCBIfam" id="NF004127">
    <property type="entry name" value="PRK05617.1"/>
    <property type="match status" value="1"/>
</dbReference>
<dbReference type="EMBL" id="JAHMUF010000027">
    <property type="protein sequence ID" value="KAG7191524.1"/>
    <property type="molecule type" value="Genomic_DNA"/>
</dbReference>
<dbReference type="InterPro" id="IPR045004">
    <property type="entry name" value="ECH_dom"/>
</dbReference>
<name>A0A9P7V5X5_9ASCO</name>
<dbReference type="PROSITE" id="PS00166">
    <property type="entry name" value="ENOYL_COA_HYDRATASE"/>
    <property type="match status" value="1"/>
</dbReference>
<dbReference type="FunFam" id="3.90.226.10:FF:000080">
    <property type="entry name" value="3-hydroxyisobutyryl-CoA hydrolase, mitochondrial"/>
    <property type="match status" value="1"/>
</dbReference>
<evidence type="ECO:0000313" key="5">
    <source>
        <dbReference type="EMBL" id="KAG7191524.1"/>
    </source>
</evidence>
<accession>A0A9P7V5X5</accession>
<keyword evidence="6" id="KW-1185">Reference proteome</keyword>
<comment type="catalytic activity">
    <reaction evidence="1">
        <text>3-hydroxy-2-methylpropanoyl-CoA + H2O = 3-hydroxy-2-methylpropanoate + CoA + H(+)</text>
        <dbReference type="Rhea" id="RHEA:20888"/>
        <dbReference type="ChEBI" id="CHEBI:11805"/>
        <dbReference type="ChEBI" id="CHEBI:15377"/>
        <dbReference type="ChEBI" id="CHEBI:15378"/>
        <dbReference type="ChEBI" id="CHEBI:57287"/>
        <dbReference type="ChEBI" id="CHEBI:57340"/>
        <dbReference type="EC" id="3.1.2.4"/>
    </reaction>
</comment>
<dbReference type="InterPro" id="IPR032259">
    <property type="entry name" value="HIBYL-CoA-H"/>
</dbReference>
<dbReference type="PANTHER" id="PTHR43176:SF3">
    <property type="entry name" value="3-HYDROXYISOBUTYRYL-COA HYDROLASE, MITOCHONDRIAL"/>
    <property type="match status" value="1"/>
</dbReference>
<gene>
    <name evidence="5" type="ORF">KQ657_003028</name>
</gene>
<feature type="domain" description="Enoyl-CoA hydratase/isomerase" evidence="4">
    <location>
        <begin position="27"/>
        <end position="376"/>
    </location>
</feature>
<evidence type="ECO:0000313" key="6">
    <source>
        <dbReference type="Proteomes" id="UP000790833"/>
    </source>
</evidence>
<dbReference type="Pfam" id="PF16113">
    <property type="entry name" value="ECH_2"/>
    <property type="match status" value="1"/>
</dbReference>
<evidence type="ECO:0000259" key="4">
    <source>
        <dbReference type="Pfam" id="PF16113"/>
    </source>
</evidence>
<comment type="caution">
    <text evidence="5">The sequence shown here is derived from an EMBL/GenBank/DDBJ whole genome shotgun (WGS) entry which is preliminary data.</text>
</comment>
<dbReference type="GO" id="GO:0006574">
    <property type="term" value="P:L-valine catabolic process"/>
    <property type="evidence" value="ECO:0007669"/>
    <property type="project" value="TreeGrafter"/>
</dbReference>
<dbReference type="EC" id="3.1.2.4" evidence="2"/>
<protein>
    <recommendedName>
        <fullName evidence="2">3-hydroxyisobutyryl-CoA hydrolase</fullName>
        <ecNumber evidence="2">3.1.2.4</ecNumber>
    </recommendedName>
</protein>
<evidence type="ECO:0000256" key="1">
    <source>
        <dbReference type="ARBA" id="ARBA00001709"/>
    </source>
</evidence>
<dbReference type="AlphaFoldDB" id="A0A9P7V5X5"/>